<dbReference type="PROSITE" id="PS00797">
    <property type="entry name" value="1433_2"/>
    <property type="match status" value="1"/>
</dbReference>
<organism evidence="8 9">
    <name type="scientific">Carpinus fangiana</name>
    <dbReference type="NCBI Taxonomy" id="176857"/>
    <lineage>
        <taxon>Eukaryota</taxon>
        <taxon>Viridiplantae</taxon>
        <taxon>Streptophyta</taxon>
        <taxon>Embryophyta</taxon>
        <taxon>Tracheophyta</taxon>
        <taxon>Spermatophyta</taxon>
        <taxon>Magnoliopsida</taxon>
        <taxon>eudicotyledons</taxon>
        <taxon>Gunneridae</taxon>
        <taxon>Pentapetalae</taxon>
        <taxon>rosids</taxon>
        <taxon>fabids</taxon>
        <taxon>Fagales</taxon>
        <taxon>Betulaceae</taxon>
        <taxon>Carpinus</taxon>
    </lineage>
</organism>
<comment type="similarity">
    <text evidence="1">Belongs to the nucleoporin NSP1/NUP62 family.</text>
</comment>
<dbReference type="FunFam" id="1.20.190.20:FF:000002">
    <property type="entry name" value="14-3-3 protein epsilon"/>
    <property type="match status" value="1"/>
</dbReference>
<evidence type="ECO:0000256" key="4">
    <source>
        <dbReference type="ARBA" id="ARBA00022927"/>
    </source>
</evidence>
<dbReference type="SMART" id="SM00101">
    <property type="entry name" value="14_3_3"/>
    <property type="match status" value="1"/>
</dbReference>
<dbReference type="EMBL" id="VIBQ01000038">
    <property type="protein sequence ID" value="KAB8446183.1"/>
    <property type="molecule type" value="Genomic_DNA"/>
</dbReference>
<dbReference type="Pfam" id="PF05064">
    <property type="entry name" value="Nsp1_C"/>
    <property type="match status" value="1"/>
</dbReference>
<dbReference type="Pfam" id="PF13634">
    <property type="entry name" value="Nucleoporin_FG"/>
    <property type="match status" value="3"/>
</dbReference>
<feature type="domain" description="14-3-3" evidence="7">
    <location>
        <begin position="757"/>
        <end position="997"/>
    </location>
</feature>
<dbReference type="PROSITE" id="PS00796">
    <property type="entry name" value="1433_1"/>
    <property type="match status" value="1"/>
</dbReference>
<protein>
    <recommendedName>
        <fullName evidence="7">14-3-3 domain-containing protein</fullName>
    </recommendedName>
</protein>
<feature type="compositionally biased region" description="Gly residues" evidence="6">
    <location>
        <begin position="111"/>
        <end position="122"/>
    </location>
</feature>
<dbReference type="OrthoDB" id="10260625at2759"/>
<evidence type="ECO:0000313" key="8">
    <source>
        <dbReference type="EMBL" id="KAB8446183.1"/>
    </source>
</evidence>
<feature type="compositionally biased region" description="Polar residues" evidence="6">
    <location>
        <begin position="161"/>
        <end position="177"/>
    </location>
</feature>
<keyword evidence="4" id="KW-0653">Protein transport</keyword>
<feature type="compositionally biased region" description="Low complexity" evidence="6">
    <location>
        <begin position="352"/>
        <end position="399"/>
    </location>
</feature>
<dbReference type="CDD" id="cd11309">
    <property type="entry name" value="14-3-3_fungi"/>
    <property type="match status" value="1"/>
</dbReference>
<dbReference type="InterPro" id="IPR036815">
    <property type="entry name" value="14-3-3_dom_sf"/>
</dbReference>
<feature type="compositionally biased region" description="Polar residues" evidence="6">
    <location>
        <begin position="123"/>
        <end position="138"/>
    </location>
</feature>
<comment type="similarity">
    <text evidence="2 5">Belongs to the 14-3-3 family.</text>
</comment>
<sequence length="1019" mass="106470">MGDQANKPAFSWGAAPTSGSPATGLFGGGSTPASSAPGGSLFGAANTTTGGGLFGSAGKKPEDNNKPSIFGTPNKPSTPNPDALSTPANGQNAPGKPSTTPMFSPPATSGGLFGQSTGGGTSMFGNASGSQAASTATPASGGLFGGAPSNPPKPAGGLFGGQTNTSSPSPFGQASSTPGGGLFGQKPTDSQPPQDQNKTATASTSLFASQASAPKSDQNAKPGLFGSATSSTAPSTATTAKPLFGAAPANFASAQAASSGSTPSTLFPATSSTSAQPATPFGSGPKADAPSSNAQTSGPGAGATSAPSTDLFGTPQTTSKSQSSQAPSSFFGGLNKTTTTSAPASGGGLFGPGPASSLPATSTATTVAGNAPSSTATGQPSGSTATGGTAGQAANATPAFGSSTAGPTPTPQSRLKNKTMDEIITRWATDLKKYQKEFQTQADKVAQWDRLLVENSNAITKLYSRTFQAERDTAEVQKQLSAVEDNQAELTQWLDRYELEVEELMAKEGMGQREGLQGPDQERERTYKAAERVQEKLGDMGNELTGLIDEINSVSNSLSNSAKPDDPVLGSLFTLLERVLPALITLGAAQGALSRSHGRCLLAARAAVRASRNTVGHDTNRGAEEAGGLSQRASSAGKGAHPVLEACASYRDRSRLFRFEPHHALAPLLEPETRHPQRTVPSGRPDSFRCRYIPVLRWEVHVIVQQQLYLYGPHSTRVTSGSSRRHTTRLSFDRNPYRVFEANFSCYQISSNTMGYEDSVYLAKLAEQAERYEEMVENMKNVASADQELSVEERNLLSVAYKNVIGARRASWRIVTSIEQKEESKGNESQVGLIKEYRQKIEKELANICEDILKVLDQHLIPSAQSGESKVFYHKMKGDYHRYLAEFALGDKRKESADKSLEAYKAATEVASTELAPTHPIRLGLALNFSVFYYEILNSPDQACHLAKQAFDDAIAELDTLSEESYKDSTLIMQLLRDNLTLWTSSEAEPAAAESAAAPAATEAEPASEAPAAPVAAAE</sequence>
<dbReference type="Gene3D" id="1.20.190.20">
    <property type="entry name" value="14-3-3 domain"/>
    <property type="match status" value="1"/>
</dbReference>
<evidence type="ECO:0000313" key="9">
    <source>
        <dbReference type="Proteomes" id="UP000327013"/>
    </source>
</evidence>
<accession>A0A5N6L084</accession>
<comment type="caution">
    <text evidence="8">The sequence shown here is derived from an EMBL/GenBank/DDBJ whole genome shotgun (WGS) entry which is preliminary data.</text>
</comment>
<evidence type="ECO:0000256" key="5">
    <source>
        <dbReference type="RuleBase" id="RU003466"/>
    </source>
</evidence>
<dbReference type="InterPro" id="IPR023410">
    <property type="entry name" value="14-3-3_domain"/>
</dbReference>
<feature type="compositionally biased region" description="Low complexity" evidence="6">
    <location>
        <begin position="314"/>
        <end position="329"/>
    </location>
</feature>
<dbReference type="Gene3D" id="1.20.5.170">
    <property type="match status" value="1"/>
</dbReference>
<dbReference type="AlphaFoldDB" id="A0A5N6L084"/>
<dbReference type="PANTHER" id="PTHR18860">
    <property type="entry name" value="14-3-3 PROTEIN"/>
    <property type="match status" value="1"/>
</dbReference>
<evidence type="ECO:0000256" key="3">
    <source>
        <dbReference type="ARBA" id="ARBA00022448"/>
    </source>
</evidence>
<feature type="compositionally biased region" description="Polar residues" evidence="6">
    <location>
        <begin position="187"/>
        <end position="219"/>
    </location>
</feature>
<dbReference type="Proteomes" id="UP000327013">
    <property type="component" value="Unassembled WGS sequence"/>
</dbReference>
<reference evidence="8 9" key="1">
    <citation type="submission" date="2019-06" db="EMBL/GenBank/DDBJ databases">
        <title>A chromosomal-level reference genome of Carpinus fangiana (Coryloideae, Betulaceae).</title>
        <authorList>
            <person name="Yang X."/>
            <person name="Wang Z."/>
            <person name="Zhang L."/>
            <person name="Hao G."/>
            <person name="Liu J."/>
            <person name="Yang Y."/>
        </authorList>
    </citation>
    <scope>NUCLEOTIDE SEQUENCE [LARGE SCALE GENOMIC DNA]</scope>
    <source>
        <strain evidence="8">Cfa_2016G</strain>
        <tissue evidence="8">Leaf</tissue>
    </source>
</reference>
<dbReference type="GO" id="GO:0005643">
    <property type="term" value="C:nuclear pore"/>
    <property type="evidence" value="ECO:0007669"/>
    <property type="project" value="UniProtKB-ARBA"/>
</dbReference>
<dbReference type="InterPro" id="IPR025574">
    <property type="entry name" value="Nucleoporin_FG_rpt"/>
</dbReference>
<dbReference type="InterPro" id="IPR000308">
    <property type="entry name" value="14-3-3"/>
</dbReference>
<keyword evidence="3" id="KW-0813">Transport</keyword>
<feature type="compositionally biased region" description="Polar residues" evidence="6">
    <location>
        <begin position="267"/>
        <end position="277"/>
    </location>
</feature>
<feature type="compositionally biased region" description="Polar residues" evidence="6">
    <location>
        <begin position="400"/>
        <end position="414"/>
    </location>
</feature>
<evidence type="ECO:0000256" key="1">
    <source>
        <dbReference type="ARBA" id="ARBA00005911"/>
    </source>
</evidence>
<dbReference type="InterPro" id="IPR007758">
    <property type="entry name" value="Nucleoporin_NSP1_C"/>
</dbReference>
<name>A0A5N6L084_9ROSI</name>
<keyword evidence="9" id="KW-1185">Reference proteome</keyword>
<dbReference type="GO" id="GO:0015031">
    <property type="term" value="P:protein transport"/>
    <property type="evidence" value="ECO:0007669"/>
    <property type="project" value="UniProtKB-KW"/>
</dbReference>
<dbReference type="FunFam" id="1.20.5.170:FF:000040">
    <property type="entry name" value="Nuclear pore glycoprotein p62"/>
    <property type="match status" value="1"/>
</dbReference>
<feature type="region of interest" description="Disordered" evidence="6">
    <location>
        <begin position="1"/>
        <end position="240"/>
    </location>
</feature>
<dbReference type="SUPFAM" id="SSF48445">
    <property type="entry name" value="14-3-3 protein"/>
    <property type="match status" value="1"/>
</dbReference>
<feature type="region of interest" description="Disordered" evidence="6">
    <location>
        <begin position="987"/>
        <end position="1019"/>
    </location>
</feature>
<evidence type="ECO:0000256" key="2">
    <source>
        <dbReference type="ARBA" id="ARBA00006141"/>
    </source>
</evidence>
<evidence type="ECO:0000259" key="7">
    <source>
        <dbReference type="SMART" id="SM00101"/>
    </source>
</evidence>
<dbReference type="InterPro" id="IPR023409">
    <property type="entry name" value="14-3-3_CS"/>
</dbReference>
<feature type="compositionally biased region" description="Low complexity" evidence="6">
    <location>
        <begin position="227"/>
        <end position="240"/>
    </location>
</feature>
<gene>
    <name evidence="8" type="ORF">FH972_025165</name>
</gene>
<dbReference type="Pfam" id="PF00244">
    <property type="entry name" value="14-3-3"/>
    <property type="match status" value="1"/>
</dbReference>
<feature type="compositionally biased region" description="Polar residues" evidence="6">
    <location>
        <begin position="86"/>
        <end position="102"/>
    </location>
</feature>
<feature type="region of interest" description="Disordered" evidence="6">
    <location>
        <begin position="612"/>
        <end position="637"/>
    </location>
</feature>
<evidence type="ECO:0000256" key="6">
    <source>
        <dbReference type="SAM" id="MobiDB-lite"/>
    </source>
</evidence>
<proteinExistence type="inferred from homology"/>
<feature type="compositionally biased region" description="Low complexity" evidence="6">
    <location>
        <begin position="253"/>
        <end position="265"/>
    </location>
</feature>
<feature type="region of interest" description="Disordered" evidence="6">
    <location>
        <begin position="253"/>
        <end position="418"/>
    </location>
</feature>
<dbReference type="PRINTS" id="PR00305">
    <property type="entry name" value="1433ZETA"/>
</dbReference>